<sequence>ALYYKGNHHDPMLIKANEVFKLATIGGSKALDWKGIGTLEKGSLADIITINLKKPHLTPSSIDDSILNHFAYSMKGNDVENVIADGKLIMQNRNIQNVDVEKAIMDVEGVTQRLLS</sequence>
<organism evidence="3">
    <name type="scientific">marine sediment metagenome</name>
    <dbReference type="NCBI Taxonomy" id="412755"/>
    <lineage>
        <taxon>unclassified sequences</taxon>
        <taxon>metagenomes</taxon>
        <taxon>ecological metagenomes</taxon>
    </lineage>
</organism>
<dbReference type="Gene3D" id="3.20.20.140">
    <property type="entry name" value="Metal-dependent hydrolases"/>
    <property type="match status" value="1"/>
</dbReference>
<protein>
    <recommendedName>
        <fullName evidence="2">Amidohydrolase-related domain-containing protein</fullName>
    </recommendedName>
</protein>
<dbReference type="SUPFAM" id="SSF51338">
    <property type="entry name" value="Composite domain of metallo-dependent hydrolases"/>
    <property type="match status" value="1"/>
</dbReference>
<evidence type="ECO:0000259" key="2">
    <source>
        <dbReference type="Pfam" id="PF01979"/>
    </source>
</evidence>
<dbReference type="PANTHER" id="PTHR43794">
    <property type="entry name" value="AMINOHYDROLASE SSNA-RELATED"/>
    <property type="match status" value="1"/>
</dbReference>
<gene>
    <name evidence="3" type="ORF">S01H1_37624</name>
</gene>
<dbReference type="PANTHER" id="PTHR43794:SF11">
    <property type="entry name" value="AMIDOHYDROLASE-RELATED DOMAIN-CONTAINING PROTEIN"/>
    <property type="match status" value="1"/>
</dbReference>
<dbReference type="Pfam" id="PF01979">
    <property type="entry name" value="Amidohydro_1"/>
    <property type="match status" value="1"/>
</dbReference>
<evidence type="ECO:0000313" key="3">
    <source>
        <dbReference type="EMBL" id="GAG13184.1"/>
    </source>
</evidence>
<dbReference type="InterPro" id="IPR006680">
    <property type="entry name" value="Amidohydro-rel"/>
</dbReference>
<comment type="caution">
    <text evidence="3">The sequence shown here is derived from an EMBL/GenBank/DDBJ whole genome shotgun (WGS) entry which is preliminary data.</text>
</comment>
<dbReference type="GO" id="GO:0016810">
    <property type="term" value="F:hydrolase activity, acting on carbon-nitrogen (but not peptide) bonds"/>
    <property type="evidence" value="ECO:0007669"/>
    <property type="project" value="InterPro"/>
</dbReference>
<dbReference type="AlphaFoldDB" id="X0V4S4"/>
<dbReference type="EMBL" id="BARS01023635">
    <property type="protein sequence ID" value="GAG13184.1"/>
    <property type="molecule type" value="Genomic_DNA"/>
</dbReference>
<evidence type="ECO:0000256" key="1">
    <source>
        <dbReference type="ARBA" id="ARBA00022801"/>
    </source>
</evidence>
<dbReference type="Gene3D" id="2.30.40.10">
    <property type="entry name" value="Urease, subunit C, domain 1"/>
    <property type="match status" value="1"/>
</dbReference>
<feature type="domain" description="Amidohydrolase-related" evidence="2">
    <location>
        <begin position="10"/>
        <end position="88"/>
    </location>
</feature>
<proteinExistence type="predicted"/>
<name>X0V4S4_9ZZZZ</name>
<feature type="non-terminal residue" evidence="3">
    <location>
        <position position="1"/>
    </location>
</feature>
<accession>X0V4S4</accession>
<keyword evidence="1" id="KW-0378">Hydrolase</keyword>
<reference evidence="3" key="1">
    <citation type="journal article" date="2014" name="Front. Microbiol.">
        <title>High frequency of phylogenetically diverse reductive dehalogenase-homologous genes in deep subseafloor sedimentary metagenomes.</title>
        <authorList>
            <person name="Kawai M."/>
            <person name="Futagami T."/>
            <person name="Toyoda A."/>
            <person name="Takaki Y."/>
            <person name="Nishi S."/>
            <person name="Hori S."/>
            <person name="Arai W."/>
            <person name="Tsubouchi T."/>
            <person name="Morono Y."/>
            <person name="Uchiyama I."/>
            <person name="Ito T."/>
            <person name="Fujiyama A."/>
            <person name="Inagaki F."/>
            <person name="Takami H."/>
        </authorList>
    </citation>
    <scope>NUCLEOTIDE SEQUENCE</scope>
    <source>
        <strain evidence="3">Expedition CK06-06</strain>
    </source>
</reference>
<dbReference type="InterPro" id="IPR011059">
    <property type="entry name" value="Metal-dep_hydrolase_composite"/>
</dbReference>
<dbReference type="InterPro" id="IPR050287">
    <property type="entry name" value="MTA/SAH_deaminase"/>
</dbReference>